<evidence type="ECO:0000313" key="1">
    <source>
        <dbReference type="EMBL" id="KAG0422812.1"/>
    </source>
</evidence>
<keyword evidence="2" id="KW-1185">Reference proteome</keyword>
<evidence type="ECO:0000313" key="2">
    <source>
        <dbReference type="Proteomes" id="UP000805193"/>
    </source>
</evidence>
<sequence>MNEVDREAQGACFAPDPGVKYCGVCGTLRLHEVHEKCRYHRDRVRGTTPSADPAPTNLHATLDQPGALEAVLPYMTKKPGFVAAVLDGSLLQLPRRRRCRQSPGTPRRQERPHQRRGPHRPQRTSAATTPGTSLWRAPPPPGDEAGAASEGKREGVLWPLGEGTVLRDLKLFGRAATHSAAPPPSRLSGKCGKVVDCVLT</sequence>
<proteinExistence type="predicted"/>
<organism evidence="1 2">
    <name type="scientific">Ixodes persulcatus</name>
    <name type="common">Taiga tick</name>
    <dbReference type="NCBI Taxonomy" id="34615"/>
    <lineage>
        <taxon>Eukaryota</taxon>
        <taxon>Metazoa</taxon>
        <taxon>Ecdysozoa</taxon>
        <taxon>Arthropoda</taxon>
        <taxon>Chelicerata</taxon>
        <taxon>Arachnida</taxon>
        <taxon>Acari</taxon>
        <taxon>Parasitiformes</taxon>
        <taxon>Ixodida</taxon>
        <taxon>Ixodoidea</taxon>
        <taxon>Ixodidae</taxon>
        <taxon>Ixodinae</taxon>
        <taxon>Ixodes</taxon>
    </lineage>
</organism>
<dbReference type="EMBL" id="JABSTQ010010177">
    <property type="protein sequence ID" value="KAG0422812.1"/>
    <property type="molecule type" value="Genomic_DNA"/>
</dbReference>
<accession>A0AC60PP59</accession>
<reference evidence="1 2" key="1">
    <citation type="journal article" date="2020" name="Cell">
        <title>Large-Scale Comparative Analyses of Tick Genomes Elucidate Their Genetic Diversity and Vector Capacities.</title>
        <authorList>
            <consortium name="Tick Genome and Microbiome Consortium (TIGMIC)"/>
            <person name="Jia N."/>
            <person name="Wang J."/>
            <person name="Shi W."/>
            <person name="Du L."/>
            <person name="Sun Y."/>
            <person name="Zhan W."/>
            <person name="Jiang J.F."/>
            <person name="Wang Q."/>
            <person name="Zhang B."/>
            <person name="Ji P."/>
            <person name="Bell-Sakyi L."/>
            <person name="Cui X.M."/>
            <person name="Yuan T.T."/>
            <person name="Jiang B.G."/>
            <person name="Yang W.F."/>
            <person name="Lam T.T."/>
            <person name="Chang Q.C."/>
            <person name="Ding S.J."/>
            <person name="Wang X.J."/>
            <person name="Zhu J.G."/>
            <person name="Ruan X.D."/>
            <person name="Zhao L."/>
            <person name="Wei J.T."/>
            <person name="Ye R.Z."/>
            <person name="Que T.C."/>
            <person name="Du C.H."/>
            <person name="Zhou Y.H."/>
            <person name="Cheng J.X."/>
            <person name="Dai P.F."/>
            <person name="Guo W.B."/>
            <person name="Han X.H."/>
            <person name="Huang E.J."/>
            <person name="Li L.F."/>
            <person name="Wei W."/>
            <person name="Gao Y.C."/>
            <person name="Liu J.Z."/>
            <person name="Shao H.Z."/>
            <person name="Wang X."/>
            <person name="Wang C.C."/>
            <person name="Yang T.C."/>
            <person name="Huo Q.B."/>
            <person name="Li W."/>
            <person name="Chen H.Y."/>
            <person name="Chen S.E."/>
            <person name="Zhou L.G."/>
            <person name="Ni X.B."/>
            <person name="Tian J.H."/>
            <person name="Sheng Y."/>
            <person name="Liu T."/>
            <person name="Pan Y.S."/>
            <person name="Xia L.Y."/>
            <person name="Li J."/>
            <person name="Zhao F."/>
            <person name="Cao W.C."/>
        </authorList>
    </citation>
    <scope>NUCLEOTIDE SEQUENCE [LARGE SCALE GENOMIC DNA]</scope>
    <source>
        <strain evidence="1">Iper-2018</strain>
    </source>
</reference>
<comment type="caution">
    <text evidence="1">The sequence shown here is derived from an EMBL/GenBank/DDBJ whole genome shotgun (WGS) entry which is preliminary data.</text>
</comment>
<protein>
    <submittedName>
        <fullName evidence="1">Uncharacterized protein</fullName>
    </submittedName>
</protein>
<gene>
    <name evidence="1" type="ORF">HPB47_001393</name>
</gene>
<dbReference type="Proteomes" id="UP000805193">
    <property type="component" value="Unassembled WGS sequence"/>
</dbReference>
<name>A0AC60PP59_IXOPE</name>